<dbReference type="Gene3D" id="3.40.630.30">
    <property type="match status" value="1"/>
</dbReference>
<dbReference type="RefSeq" id="WP_171324737.1">
    <property type="nucleotide sequence ID" value="NZ_JABFBC010000001.1"/>
</dbReference>
<accession>A0A849L347</accession>
<reference evidence="2 3" key="1">
    <citation type="submission" date="2020-05" db="EMBL/GenBank/DDBJ databases">
        <title>Gimesia benthica sp. nov., a novel planctomycete isolated from a deep-sea water sample of the Northwest Indian Ocean.</title>
        <authorList>
            <person name="Wang J."/>
            <person name="Ruan C."/>
            <person name="Song L."/>
            <person name="Zhu Y."/>
            <person name="Li A."/>
            <person name="Zheng X."/>
            <person name="Wang L."/>
            <person name="Lu Z."/>
            <person name="Huang Y."/>
            <person name="Du W."/>
            <person name="Zhou Y."/>
            <person name="Huang L."/>
            <person name="Dai X."/>
        </authorList>
    </citation>
    <scope>NUCLEOTIDE SEQUENCE [LARGE SCALE GENOMIC DNA]</scope>
    <source>
        <strain evidence="2 3">YYQ-30</strain>
    </source>
</reference>
<evidence type="ECO:0000259" key="1">
    <source>
        <dbReference type="PROSITE" id="PS51186"/>
    </source>
</evidence>
<dbReference type="PROSITE" id="PS51186">
    <property type="entry name" value="GNAT"/>
    <property type="match status" value="1"/>
</dbReference>
<dbReference type="AlphaFoldDB" id="A0A849L347"/>
<evidence type="ECO:0000313" key="2">
    <source>
        <dbReference type="EMBL" id="NNU80719.1"/>
    </source>
</evidence>
<dbReference type="SUPFAM" id="SSF55729">
    <property type="entry name" value="Acyl-CoA N-acyltransferases (Nat)"/>
    <property type="match status" value="1"/>
</dbReference>
<dbReference type="Proteomes" id="UP000572377">
    <property type="component" value="Unassembled WGS sequence"/>
</dbReference>
<dbReference type="EMBL" id="JABFBC010000001">
    <property type="protein sequence ID" value="NNU80719.1"/>
    <property type="molecule type" value="Genomic_DNA"/>
</dbReference>
<keyword evidence="3" id="KW-1185">Reference proteome</keyword>
<comment type="caution">
    <text evidence="2">The sequence shown here is derived from an EMBL/GenBank/DDBJ whole genome shotgun (WGS) entry which is preliminary data.</text>
</comment>
<dbReference type="GO" id="GO:0016747">
    <property type="term" value="F:acyltransferase activity, transferring groups other than amino-acyl groups"/>
    <property type="evidence" value="ECO:0007669"/>
    <property type="project" value="InterPro"/>
</dbReference>
<dbReference type="InterPro" id="IPR000182">
    <property type="entry name" value="GNAT_dom"/>
</dbReference>
<name>A0A849L347_9RHOB</name>
<sequence>MLPEADASATLERAALRSLHDVAGPDLRAALGLAWVEEGGIAASIAAGLPASAIVVNRAAGIATGADMGRAAGLYRRAGVPRFFLHEAPGARSLVPSGAGLERVRGWQKFELALEGWSPGPDPAADGGPEIRRIGVNEGEAFARIACDAFDLGDAARPWLARLPQARGWQVYLALRDGQPLGCGALFIQGRACWTDWGATRPDARGQGVQRRCLAHRLMAARAAGCLIAHSCTGEAVPGDPQHSWNNLVRMGFRPTTLRPNYAPPRGRA</sequence>
<gene>
    <name evidence="2" type="ORF">HMH01_09750</name>
</gene>
<dbReference type="Pfam" id="PF00583">
    <property type="entry name" value="Acetyltransf_1"/>
    <property type="match status" value="1"/>
</dbReference>
<dbReference type="CDD" id="cd04301">
    <property type="entry name" value="NAT_SF"/>
    <property type="match status" value="1"/>
</dbReference>
<protein>
    <submittedName>
        <fullName evidence="2">GNAT family N-acetyltransferase</fullName>
    </submittedName>
</protein>
<dbReference type="InterPro" id="IPR016181">
    <property type="entry name" value="Acyl_CoA_acyltransferase"/>
</dbReference>
<evidence type="ECO:0000313" key="3">
    <source>
        <dbReference type="Proteomes" id="UP000572377"/>
    </source>
</evidence>
<proteinExistence type="predicted"/>
<organism evidence="2 3">
    <name type="scientific">Halovulum dunhuangense</name>
    <dbReference type="NCBI Taxonomy" id="1505036"/>
    <lineage>
        <taxon>Bacteria</taxon>
        <taxon>Pseudomonadati</taxon>
        <taxon>Pseudomonadota</taxon>
        <taxon>Alphaproteobacteria</taxon>
        <taxon>Rhodobacterales</taxon>
        <taxon>Paracoccaceae</taxon>
        <taxon>Halovulum</taxon>
    </lineage>
</organism>
<keyword evidence="2" id="KW-0808">Transferase</keyword>
<feature type="domain" description="N-acetyltransferase" evidence="1">
    <location>
        <begin position="129"/>
        <end position="269"/>
    </location>
</feature>